<reference evidence="2 3" key="1">
    <citation type="submission" date="2019-08" db="EMBL/GenBank/DDBJ databases">
        <title>Phenotypic and genetic characterization of extended-spectrum b-lactamase-producing hypermucoviscous Klebsiella pneumoniae from Chile.</title>
        <authorList>
            <person name="Morales-Leon F."/>
            <person name="Caro C."/>
            <person name="Opazo-Capurro A."/>
            <person name="Lincopan N."/>
            <person name="Dominguez-Yevenes M."/>
            <person name="Lima C."/>
            <person name="Bello-Toledo H."/>
            <person name="Gonzalez-Rocha G."/>
        </authorList>
    </citation>
    <scope>NUCLEOTIDE SEQUENCE [LARGE SCALE GENOMIC DNA]</scope>
    <source>
        <strain evidence="2 3">UCO-494</strain>
    </source>
</reference>
<evidence type="ECO:0000313" key="2">
    <source>
        <dbReference type="EMBL" id="TYL70094.1"/>
    </source>
</evidence>
<dbReference type="Proteomes" id="UP000322977">
    <property type="component" value="Unassembled WGS sequence"/>
</dbReference>
<organism evidence="2 3">
    <name type="scientific">Klebsiella pneumoniae</name>
    <dbReference type="NCBI Taxonomy" id="573"/>
    <lineage>
        <taxon>Bacteria</taxon>
        <taxon>Pseudomonadati</taxon>
        <taxon>Pseudomonadota</taxon>
        <taxon>Gammaproteobacteria</taxon>
        <taxon>Enterobacterales</taxon>
        <taxon>Enterobacteriaceae</taxon>
        <taxon>Klebsiella/Raoultella group</taxon>
        <taxon>Klebsiella</taxon>
        <taxon>Klebsiella pneumoniae complex</taxon>
    </lineage>
</organism>
<dbReference type="Gene3D" id="2.160.20.10">
    <property type="entry name" value="Single-stranded right-handed beta-helix, Pectin lyase-like"/>
    <property type="match status" value="1"/>
</dbReference>
<sequence length="600" mass="62986">STDEYWRWDGVMPKVVLPGSTPATAGGTGKGKWIDVTDATLRSNLGSGEGFKYIGQVASYAALKTVIPERSGQRILLGSYYANESTGGGEFVARAGTATDDGGTICVPTGSSTWYWQRVGVVDFDVTWFGAIGDSNTANSATNTVAIQRAIDAADSAGIASVTFPKSAGFFACGTIYMKPGVSLVGAGRTRGLLGAIVYLRAGSNAVIAPEIKGLWHKQCHFYLWDPDSPNTMVSNIKIQGCLIDGTNLSGSGKFSGDAVVIKNTTFDVHIRDTYIQNYSGNGLSIITDNASTGYLATGVFTTLNVVKIFNCGMGIYIKNAPADSLDLHLVEVLLDHNSSNLFLDMSGRVTGMGEAHVYARACRFEWATNYAIYNYGGFINFDGWSLAPSSGGQKIFTSSNGKTFINGRLSGVAEGEDASLDGNLVAHPGIVSNLTYDKANPVVSLMLDNTTRGSTLKLQALKLSFQFNGASGFTFQNLVSYASGNAPRFGIGGLYDTSVSQAVVDATPVSVGSGNASITSYTQNSSISLIFGGGKKFAFVGMVSVNRNTAGRAVTAAIQTDATGGIIAIVLHDATTGAFVNPLTLTGNIQVSFVMFADL</sequence>
<dbReference type="SUPFAM" id="SSF51126">
    <property type="entry name" value="Pectin lyase-like"/>
    <property type="match status" value="1"/>
</dbReference>
<accession>A0A5D3J6J4</accession>
<feature type="non-terminal residue" evidence="2">
    <location>
        <position position="1"/>
    </location>
</feature>
<dbReference type="Pfam" id="PF18668">
    <property type="entry name" value="Tail_spike_N"/>
    <property type="match status" value="1"/>
</dbReference>
<dbReference type="Gene3D" id="2.10.10.80">
    <property type="match status" value="1"/>
</dbReference>
<comment type="caution">
    <text evidence="2">The sequence shown here is derived from an EMBL/GenBank/DDBJ whole genome shotgun (WGS) entry which is preliminary data.</text>
</comment>
<dbReference type="AlphaFoldDB" id="A0A5D3J6J4"/>
<dbReference type="InterPro" id="IPR011050">
    <property type="entry name" value="Pectin_lyase_fold/virulence"/>
</dbReference>
<evidence type="ECO:0000313" key="3">
    <source>
        <dbReference type="Proteomes" id="UP000322977"/>
    </source>
</evidence>
<feature type="domain" description="Tail spike TSP1/Gp66 N-terminal" evidence="1">
    <location>
        <begin position="4"/>
        <end position="38"/>
    </location>
</feature>
<evidence type="ECO:0000259" key="1">
    <source>
        <dbReference type="Pfam" id="PF18668"/>
    </source>
</evidence>
<dbReference type="EMBL" id="VSSY01000105">
    <property type="protein sequence ID" value="TYL70094.1"/>
    <property type="molecule type" value="Genomic_DNA"/>
</dbReference>
<protein>
    <recommendedName>
        <fullName evidence="1">Tail spike TSP1/Gp66 N-terminal domain-containing protein</fullName>
    </recommendedName>
</protein>
<dbReference type="InterPro" id="IPR040775">
    <property type="entry name" value="Tail_spike_N"/>
</dbReference>
<name>A0A5D3J6J4_KLEPN</name>
<gene>
    <name evidence="2" type="ORF">FXN67_30425</name>
</gene>
<dbReference type="InterPro" id="IPR012334">
    <property type="entry name" value="Pectin_lyas_fold"/>
</dbReference>
<proteinExistence type="predicted"/>